<evidence type="ECO:0000313" key="3">
    <source>
        <dbReference type="Proteomes" id="UP000221011"/>
    </source>
</evidence>
<reference evidence="2 3" key="1">
    <citation type="submission" date="2017-08" db="EMBL/GenBank/DDBJ databases">
        <title>Complete Genome Sequence of Streptomyces formicae KY5, the formicamycin producer.</title>
        <authorList>
            <person name="Holmes N.A."/>
            <person name="Devine R."/>
            <person name="Qin Z."/>
            <person name="Seipke R.F."/>
            <person name="Wilkinson B."/>
            <person name="Hutchings M.I."/>
        </authorList>
    </citation>
    <scope>NUCLEOTIDE SEQUENCE [LARGE SCALE GENOMIC DNA]</scope>
    <source>
        <strain evidence="2 3">KY5</strain>
    </source>
</reference>
<feature type="transmembrane region" description="Helical" evidence="1">
    <location>
        <begin position="60"/>
        <end position="77"/>
    </location>
</feature>
<evidence type="ECO:0000313" key="2">
    <source>
        <dbReference type="EMBL" id="ATL27361.1"/>
    </source>
</evidence>
<keyword evidence="1" id="KW-0472">Membrane</keyword>
<keyword evidence="3" id="KW-1185">Reference proteome</keyword>
<sequence length="97" mass="10299">MLVTITERYVEGRVGELLDADELSGIDPVTEHGMPRIVGAGGVVVLAMWGAHMLGFPEGVSGPFLGLVVTGSVALFFRHSIPGPSDLLDILRSADRR</sequence>
<protein>
    <submittedName>
        <fullName evidence="2">Uncharacterized protein</fullName>
    </submittedName>
</protein>
<proteinExistence type="predicted"/>
<organism evidence="2 3">
    <name type="scientific">Streptomyces formicae</name>
    <dbReference type="NCBI Taxonomy" id="1616117"/>
    <lineage>
        <taxon>Bacteria</taxon>
        <taxon>Bacillati</taxon>
        <taxon>Actinomycetota</taxon>
        <taxon>Actinomycetes</taxon>
        <taxon>Kitasatosporales</taxon>
        <taxon>Streptomycetaceae</taxon>
        <taxon>Streptomyces</taxon>
    </lineage>
</organism>
<evidence type="ECO:0000256" key="1">
    <source>
        <dbReference type="SAM" id="Phobius"/>
    </source>
</evidence>
<keyword evidence="1" id="KW-0812">Transmembrane</keyword>
<name>A0A291Q6K8_9ACTN</name>
<dbReference type="AlphaFoldDB" id="A0A291Q6K8"/>
<gene>
    <name evidence="2" type="ORF">KY5_2343c</name>
</gene>
<feature type="transmembrane region" description="Helical" evidence="1">
    <location>
        <begin position="37"/>
        <end position="54"/>
    </location>
</feature>
<keyword evidence="1" id="KW-1133">Transmembrane helix</keyword>
<dbReference type="Proteomes" id="UP000221011">
    <property type="component" value="Chromosome"/>
</dbReference>
<dbReference type="EMBL" id="CP022685">
    <property type="protein sequence ID" value="ATL27361.1"/>
    <property type="molecule type" value="Genomic_DNA"/>
</dbReference>
<accession>A0A291Q6K8</accession>
<dbReference type="KEGG" id="sfk:KY5_2343c"/>